<dbReference type="PROSITE" id="PS51296">
    <property type="entry name" value="RIESKE"/>
    <property type="match status" value="1"/>
</dbReference>
<organism evidence="8 9">
    <name type="scientific">Echinicola soli</name>
    <dbReference type="NCBI Taxonomy" id="2591634"/>
    <lineage>
        <taxon>Bacteria</taxon>
        <taxon>Pseudomonadati</taxon>
        <taxon>Bacteroidota</taxon>
        <taxon>Cytophagia</taxon>
        <taxon>Cytophagales</taxon>
        <taxon>Cyclobacteriaceae</taxon>
        <taxon>Echinicola</taxon>
    </lineage>
</organism>
<dbReference type="EMBL" id="CP041253">
    <property type="protein sequence ID" value="QDH78368.1"/>
    <property type="molecule type" value="Genomic_DNA"/>
</dbReference>
<sequence length="107" mass="11573">MGKFTLGKSKDDVKGMLPEGKIKVTQLGAKKVCVVRSGESVYAFEQHCPHRGAMLKDGHINGQGEIICPLHAYRFDLKTGMLASGGSCGDLKVYKSALTEEGLEIYV</sequence>
<dbReference type="GO" id="GO:0046872">
    <property type="term" value="F:metal ion binding"/>
    <property type="evidence" value="ECO:0007669"/>
    <property type="project" value="UniProtKB-KW"/>
</dbReference>
<dbReference type="KEGG" id="echi:FKX85_04655"/>
<keyword evidence="3" id="KW-0408">Iron</keyword>
<dbReference type="PANTHER" id="PTHR21496:SF0">
    <property type="entry name" value="RIESKE DOMAIN-CONTAINING PROTEIN"/>
    <property type="match status" value="1"/>
</dbReference>
<keyword evidence="2" id="KW-0479">Metal-binding</keyword>
<dbReference type="PANTHER" id="PTHR21496">
    <property type="entry name" value="FERREDOXIN-RELATED"/>
    <property type="match status" value="1"/>
</dbReference>
<dbReference type="SUPFAM" id="SSF50022">
    <property type="entry name" value="ISP domain"/>
    <property type="match status" value="1"/>
</dbReference>
<dbReference type="RefSeq" id="WP_141613624.1">
    <property type="nucleotide sequence ID" value="NZ_CP041253.1"/>
</dbReference>
<comment type="cofactor">
    <cofactor evidence="5">
        <name>[2Fe-2S] cluster</name>
        <dbReference type="ChEBI" id="CHEBI:190135"/>
    </cofactor>
</comment>
<dbReference type="Proteomes" id="UP000316614">
    <property type="component" value="Chromosome"/>
</dbReference>
<gene>
    <name evidence="8" type="ORF">FKX85_04655</name>
</gene>
<evidence type="ECO:0000256" key="6">
    <source>
        <dbReference type="ARBA" id="ARBA00038001"/>
    </source>
</evidence>
<dbReference type="GO" id="GO:0051537">
    <property type="term" value="F:2 iron, 2 sulfur cluster binding"/>
    <property type="evidence" value="ECO:0007669"/>
    <property type="project" value="UniProtKB-KW"/>
</dbReference>
<evidence type="ECO:0000313" key="8">
    <source>
        <dbReference type="EMBL" id="QDH78368.1"/>
    </source>
</evidence>
<name>A0A514CEY7_9BACT</name>
<keyword evidence="4" id="KW-0411">Iron-sulfur</keyword>
<dbReference type="AlphaFoldDB" id="A0A514CEY7"/>
<accession>A0A514CEY7</accession>
<dbReference type="OrthoDB" id="593800at2"/>
<feature type="domain" description="Rieske" evidence="7">
    <location>
        <begin position="17"/>
        <end position="105"/>
    </location>
</feature>
<evidence type="ECO:0000313" key="9">
    <source>
        <dbReference type="Proteomes" id="UP000316614"/>
    </source>
</evidence>
<reference evidence="8 9" key="1">
    <citation type="submission" date="2019-06" db="EMBL/GenBank/DDBJ databases">
        <title>Echinicola alkalisoli sp. nov. isolated from saline soil.</title>
        <authorList>
            <person name="Sun J.-Q."/>
            <person name="Xu L."/>
        </authorList>
    </citation>
    <scope>NUCLEOTIDE SEQUENCE [LARGE SCALE GENOMIC DNA]</scope>
    <source>
        <strain evidence="8 9">LN3S3</strain>
    </source>
</reference>
<dbReference type="InterPro" id="IPR036922">
    <property type="entry name" value="Rieske_2Fe-2S_sf"/>
</dbReference>
<evidence type="ECO:0000256" key="2">
    <source>
        <dbReference type="ARBA" id="ARBA00022723"/>
    </source>
</evidence>
<evidence type="ECO:0000256" key="4">
    <source>
        <dbReference type="ARBA" id="ARBA00023014"/>
    </source>
</evidence>
<protein>
    <submittedName>
        <fullName evidence="8">Rieske 2Fe-2S domain-containing protein</fullName>
    </submittedName>
</protein>
<evidence type="ECO:0000256" key="5">
    <source>
        <dbReference type="ARBA" id="ARBA00034078"/>
    </source>
</evidence>
<dbReference type="InterPro" id="IPR017941">
    <property type="entry name" value="Rieske_2Fe-2S"/>
</dbReference>
<proteinExistence type="inferred from homology"/>
<evidence type="ECO:0000256" key="1">
    <source>
        <dbReference type="ARBA" id="ARBA00022714"/>
    </source>
</evidence>
<evidence type="ECO:0000259" key="7">
    <source>
        <dbReference type="PROSITE" id="PS51296"/>
    </source>
</evidence>
<dbReference type="Pfam" id="PF00355">
    <property type="entry name" value="Rieske"/>
    <property type="match status" value="1"/>
</dbReference>
<evidence type="ECO:0000256" key="3">
    <source>
        <dbReference type="ARBA" id="ARBA00023004"/>
    </source>
</evidence>
<keyword evidence="1" id="KW-0001">2Fe-2S</keyword>
<dbReference type="Gene3D" id="2.102.10.10">
    <property type="entry name" value="Rieske [2Fe-2S] iron-sulphur domain"/>
    <property type="match status" value="1"/>
</dbReference>
<keyword evidence="9" id="KW-1185">Reference proteome</keyword>
<comment type="similarity">
    <text evidence="6">Belongs to the bacterial ring-hydroxylating dioxygenase ferredoxin component family.</text>
</comment>